<dbReference type="Proteomes" id="UP001205311">
    <property type="component" value="Unassembled WGS sequence"/>
</dbReference>
<dbReference type="EMBL" id="JAMTCP010000048">
    <property type="protein sequence ID" value="MCP2261760.1"/>
    <property type="molecule type" value="Genomic_DNA"/>
</dbReference>
<evidence type="ECO:0000313" key="3">
    <source>
        <dbReference type="Proteomes" id="UP001205311"/>
    </source>
</evidence>
<accession>A0ABT1I1Y3</accession>
<dbReference type="RefSeq" id="WP_253672878.1">
    <property type="nucleotide sequence ID" value="NZ_JAMTCP010000048.1"/>
</dbReference>
<proteinExistence type="predicted"/>
<organism evidence="2 3">
    <name type="scientific">Streptoalloteichus tenebrarius (strain ATCC 17920 / DSM 40477 / JCM 4838 / CBS 697.72 / NBRC 16177 / NCIMB 11028 / NRRL B-12390 / A12253. 1 / ISP 5477)</name>
    <name type="common">Streptomyces tenebrarius</name>
    <dbReference type="NCBI Taxonomy" id="1933"/>
    <lineage>
        <taxon>Bacteria</taxon>
        <taxon>Bacillati</taxon>
        <taxon>Actinomycetota</taxon>
        <taxon>Actinomycetes</taxon>
        <taxon>Pseudonocardiales</taxon>
        <taxon>Pseudonocardiaceae</taxon>
        <taxon>Streptoalloteichus</taxon>
    </lineage>
</organism>
<feature type="region of interest" description="Disordered" evidence="1">
    <location>
        <begin position="83"/>
        <end position="127"/>
    </location>
</feature>
<feature type="compositionally biased region" description="Low complexity" evidence="1">
    <location>
        <begin position="107"/>
        <end position="118"/>
    </location>
</feature>
<keyword evidence="3" id="KW-1185">Reference proteome</keyword>
<evidence type="ECO:0000313" key="2">
    <source>
        <dbReference type="EMBL" id="MCP2261760.1"/>
    </source>
</evidence>
<evidence type="ECO:0000256" key="1">
    <source>
        <dbReference type="SAM" id="MobiDB-lite"/>
    </source>
</evidence>
<gene>
    <name evidence="2" type="ORF">LX15_005486</name>
</gene>
<protein>
    <submittedName>
        <fullName evidence="2">Uncharacterized protein</fullName>
    </submittedName>
</protein>
<reference evidence="2 3" key="1">
    <citation type="submission" date="2022-06" db="EMBL/GenBank/DDBJ databases">
        <title>Genomic Encyclopedia of Archaeal and Bacterial Type Strains, Phase II (KMG-II): from individual species to whole genera.</title>
        <authorList>
            <person name="Goeker M."/>
        </authorList>
    </citation>
    <scope>NUCLEOTIDE SEQUENCE [LARGE SCALE GENOMIC DNA]</scope>
    <source>
        <strain evidence="2 3">DSM 40477</strain>
    </source>
</reference>
<comment type="caution">
    <text evidence="2">The sequence shown here is derived from an EMBL/GenBank/DDBJ whole genome shotgun (WGS) entry which is preliminary data.</text>
</comment>
<name>A0ABT1I1Y3_STRSD</name>
<sequence length="127" mass="13077">MAKAPVVVNYVPNGDDWDIVVRVDEVERAAQAPGLIAARDRADQIVEELAGDAGQRTVVHLLAGDALAFTTAYLHAQHTAMTLGGEKPAEAEEAPAATDAESDGATDADAATEAAPEADAAREKADA</sequence>